<evidence type="ECO:0000256" key="3">
    <source>
        <dbReference type="ARBA" id="ARBA00023163"/>
    </source>
</evidence>
<accession>A0A1H2TIW9</accession>
<gene>
    <name evidence="6" type="ORF">SAMN05216215_1003113</name>
</gene>
<evidence type="ECO:0000259" key="4">
    <source>
        <dbReference type="Pfam" id="PF01037"/>
    </source>
</evidence>
<dbReference type="Gene3D" id="3.30.70.920">
    <property type="match status" value="2"/>
</dbReference>
<name>A0A1H2TIW9_9PSEU</name>
<dbReference type="Proteomes" id="UP000199529">
    <property type="component" value="Unassembled WGS sequence"/>
</dbReference>
<dbReference type="GO" id="GO:0005829">
    <property type="term" value="C:cytosol"/>
    <property type="evidence" value="ECO:0007669"/>
    <property type="project" value="TreeGrafter"/>
</dbReference>
<dbReference type="InterPro" id="IPR011008">
    <property type="entry name" value="Dimeric_a/b-barrel"/>
</dbReference>
<evidence type="ECO:0000313" key="6">
    <source>
        <dbReference type="EMBL" id="SDW43717.1"/>
    </source>
</evidence>
<evidence type="ECO:0000313" key="7">
    <source>
        <dbReference type="Proteomes" id="UP000199529"/>
    </source>
</evidence>
<dbReference type="InterPro" id="IPR019888">
    <property type="entry name" value="Tscrpt_reg_AsnC-like"/>
</dbReference>
<dbReference type="GO" id="GO:0043200">
    <property type="term" value="P:response to amino acid"/>
    <property type="evidence" value="ECO:0007669"/>
    <property type="project" value="TreeGrafter"/>
</dbReference>
<dbReference type="SUPFAM" id="SSF46785">
    <property type="entry name" value="Winged helix' DNA-binding domain"/>
    <property type="match status" value="2"/>
</dbReference>
<organism evidence="6 7">
    <name type="scientific">Saccharopolyspora shandongensis</name>
    <dbReference type="NCBI Taxonomy" id="418495"/>
    <lineage>
        <taxon>Bacteria</taxon>
        <taxon>Bacillati</taxon>
        <taxon>Actinomycetota</taxon>
        <taxon>Actinomycetes</taxon>
        <taxon>Pseudonocardiales</taxon>
        <taxon>Pseudonocardiaceae</taxon>
        <taxon>Saccharopolyspora</taxon>
    </lineage>
</organism>
<dbReference type="OrthoDB" id="4050641at2"/>
<dbReference type="EMBL" id="FNOK01000003">
    <property type="protein sequence ID" value="SDW43717.1"/>
    <property type="molecule type" value="Genomic_DNA"/>
</dbReference>
<dbReference type="SMART" id="SM00344">
    <property type="entry name" value="HTH_ASNC"/>
    <property type="match status" value="2"/>
</dbReference>
<keyword evidence="2" id="KW-0238">DNA-binding</keyword>
<reference evidence="7" key="1">
    <citation type="submission" date="2016-10" db="EMBL/GenBank/DDBJ databases">
        <authorList>
            <person name="Varghese N."/>
            <person name="Submissions S."/>
        </authorList>
    </citation>
    <scope>NUCLEOTIDE SEQUENCE [LARGE SCALE GENOMIC DNA]</scope>
    <source>
        <strain evidence="7">CGMCC 4.3530</strain>
    </source>
</reference>
<feature type="domain" description="HTH asnC-type" evidence="5">
    <location>
        <begin position="15"/>
        <end position="56"/>
    </location>
</feature>
<evidence type="ECO:0000256" key="1">
    <source>
        <dbReference type="ARBA" id="ARBA00023015"/>
    </source>
</evidence>
<dbReference type="InterPro" id="IPR019887">
    <property type="entry name" value="Tscrpt_reg_AsnC/Lrp_C"/>
</dbReference>
<dbReference type="PANTHER" id="PTHR30154:SF34">
    <property type="entry name" value="TRANSCRIPTIONAL REGULATOR AZLB"/>
    <property type="match status" value="1"/>
</dbReference>
<feature type="domain" description="HTH asnC-type" evidence="5">
    <location>
        <begin position="189"/>
        <end position="223"/>
    </location>
</feature>
<dbReference type="InterPro" id="IPR036388">
    <property type="entry name" value="WH-like_DNA-bd_sf"/>
</dbReference>
<keyword evidence="3" id="KW-0804">Transcription</keyword>
<dbReference type="PANTHER" id="PTHR30154">
    <property type="entry name" value="LEUCINE-RESPONSIVE REGULATORY PROTEIN"/>
    <property type="match status" value="1"/>
</dbReference>
<dbReference type="InterPro" id="IPR036390">
    <property type="entry name" value="WH_DNA-bd_sf"/>
</dbReference>
<protein>
    <submittedName>
        <fullName evidence="6">Transcriptional regulator, AsnC family</fullName>
    </submittedName>
</protein>
<sequence>MEKLEGQVRMHETSLDELDRSILHALQISPRATWTEIGGVLGVDSATVGRRWERLHAAGLAWTTCYPGMRLAGSICMAFIEIDVQSGQQVAVGRELATYPQVITVEHMAGGRDLLITVMIRDLGALSELLSDRISPLPGVMRTRAALGTKVFTEGSSWRLRALTPSQQRRLTHPTATDLPPATDLEERDRRLITALSRNGRVTAVELAQETGLNPPSVRRRLAGMTHNGGLSLRCEIARDLTDWPVSASLWASVPPGQLDKVVQGLRALPELRLCASVTGPQNLLFTVWLKSVADLGRLEALLGERLPQLQLVDRAVALRQVKLMGRLLDDNGHAEGCVPIDPWLPPKSLPAA</sequence>
<keyword evidence="1" id="KW-0805">Transcription regulation</keyword>
<dbReference type="Gene3D" id="1.10.10.10">
    <property type="entry name" value="Winged helix-like DNA-binding domain superfamily/Winged helix DNA-binding domain"/>
    <property type="match status" value="2"/>
</dbReference>
<keyword evidence="7" id="KW-1185">Reference proteome</keyword>
<dbReference type="AlphaFoldDB" id="A0A1H2TIW9"/>
<evidence type="ECO:0000259" key="5">
    <source>
        <dbReference type="Pfam" id="PF13404"/>
    </source>
</evidence>
<feature type="domain" description="Transcription regulator AsnC/Lrp ligand binding" evidence="4">
    <location>
        <begin position="80"/>
        <end position="145"/>
    </location>
</feature>
<dbReference type="SUPFAM" id="SSF54909">
    <property type="entry name" value="Dimeric alpha+beta barrel"/>
    <property type="match status" value="2"/>
</dbReference>
<proteinExistence type="predicted"/>
<dbReference type="PRINTS" id="PR00033">
    <property type="entry name" value="HTHASNC"/>
</dbReference>
<dbReference type="STRING" id="418495.SAMN05216215_1003113"/>
<evidence type="ECO:0000256" key="2">
    <source>
        <dbReference type="ARBA" id="ARBA00023125"/>
    </source>
</evidence>
<dbReference type="GO" id="GO:0043565">
    <property type="term" value="F:sequence-specific DNA binding"/>
    <property type="evidence" value="ECO:0007669"/>
    <property type="project" value="InterPro"/>
</dbReference>
<dbReference type="Pfam" id="PF01037">
    <property type="entry name" value="AsnC_trans_reg"/>
    <property type="match status" value="1"/>
</dbReference>
<dbReference type="InterPro" id="IPR000485">
    <property type="entry name" value="AsnC-type_HTH_dom"/>
</dbReference>
<dbReference type="Pfam" id="PF13404">
    <property type="entry name" value="HTH_AsnC-type"/>
    <property type="match status" value="2"/>
</dbReference>